<feature type="transmembrane region" description="Helical" evidence="1">
    <location>
        <begin position="6"/>
        <end position="28"/>
    </location>
</feature>
<evidence type="ECO:0008006" key="4">
    <source>
        <dbReference type="Google" id="ProtNLM"/>
    </source>
</evidence>
<dbReference type="Pfam" id="PF11012">
    <property type="entry name" value="DUF2850"/>
    <property type="match status" value="1"/>
</dbReference>
<protein>
    <recommendedName>
        <fullName evidence="4">DUF2850 domain-containing protein</fullName>
    </recommendedName>
</protein>
<dbReference type="RefSeq" id="WP_038188457.1">
    <property type="nucleotide sequence ID" value="NZ_JRWP01000004.1"/>
</dbReference>
<keyword evidence="1" id="KW-0812">Transmembrane</keyword>
<dbReference type="EMBL" id="JRWP01000004">
    <property type="protein sequence ID" value="KGY10207.1"/>
    <property type="molecule type" value="Genomic_DNA"/>
</dbReference>
<accession>A0A0A5HXB2</accession>
<proteinExistence type="predicted"/>
<reference evidence="2 3" key="1">
    <citation type="submission" date="2014-10" db="EMBL/GenBank/DDBJ databases">
        <title>Genome sequencing of Vibrio sinaloensis T08.</title>
        <authorList>
            <person name="Chan K.-G."/>
            <person name="Mohamad N.I."/>
        </authorList>
    </citation>
    <scope>NUCLEOTIDE SEQUENCE [LARGE SCALE GENOMIC DNA]</scope>
    <source>
        <strain evidence="2 3">T08</strain>
    </source>
</reference>
<keyword evidence="1" id="KW-1133">Transmembrane helix</keyword>
<evidence type="ECO:0000313" key="2">
    <source>
        <dbReference type="EMBL" id="KGY10207.1"/>
    </source>
</evidence>
<gene>
    <name evidence="2" type="ORF">NM06_04665</name>
</gene>
<sequence length="146" mass="16212">MIQAKIIKLLFVAIFLSLAAGFSSLLYFSYNDYIHPKHVYGTWIEVGAPSYSTETLTLNEQGVFRNNRLIATSFEFDGEQVFIETGSGTTIYQIAGTFDSPQLRRLQPSIPSQRFVKAGYEDTVDMEGGGGASKRRAALSEHFGNK</sequence>
<evidence type="ECO:0000313" key="3">
    <source>
        <dbReference type="Proteomes" id="UP000030451"/>
    </source>
</evidence>
<comment type="caution">
    <text evidence="2">The sequence shown here is derived from an EMBL/GenBank/DDBJ whole genome shotgun (WGS) entry which is preliminary data.</text>
</comment>
<dbReference type="AlphaFoldDB" id="A0A0A5HXB2"/>
<dbReference type="InterPro" id="IPR021271">
    <property type="entry name" value="DUF2850"/>
</dbReference>
<evidence type="ECO:0000256" key="1">
    <source>
        <dbReference type="SAM" id="Phobius"/>
    </source>
</evidence>
<dbReference type="OrthoDB" id="5904443at2"/>
<dbReference type="Proteomes" id="UP000030451">
    <property type="component" value="Unassembled WGS sequence"/>
</dbReference>
<name>A0A0A5HXB2_PHOS4</name>
<keyword evidence="1" id="KW-0472">Membrane</keyword>
<organism evidence="2 3">
    <name type="scientific">Photobacterium sp. (strain ATCC 43367)</name>
    <dbReference type="NCBI Taxonomy" id="379097"/>
    <lineage>
        <taxon>Bacteria</taxon>
        <taxon>Pseudomonadati</taxon>
        <taxon>Pseudomonadota</taxon>
        <taxon>Gammaproteobacteria</taxon>
        <taxon>Vibrionales</taxon>
        <taxon>Vibrionaceae</taxon>
        <taxon>Vibrio</taxon>
        <taxon>Vibrio oreintalis group</taxon>
    </lineage>
</organism>